<evidence type="ECO:0000256" key="1">
    <source>
        <dbReference type="SAM" id="Coils"/>
    </source>
</evidence>
<evidence type="ECO:0000313" key="3">
    <source>
        <dbReference type="Proteomes" id="UP000799764"/>
    </source>
</evidence>
<protein>
    <submittedName>
        <fullName evidence="2">Uncharacterized protein</fullName>
    </submittedName>
</protein>
<evidence type="ECO:0000313" key="2">
    <source>
        <dbReference type="EMBL" id="KAF2444390.1"/>
    </source>
</evidence>
<keyword evidence="1" id="KW-0175">Coiled coil</keyword>
<keyword evidence="3" id="KW-1185">Reference proteome</keyword>
<proteinExistence type="predicted"/>
<comment type="caution">
    <text evidence="2">The sequence shown here is derived from an EMBL/GenBank/DDBJ whole genome shotgun (WGS) entry which is preliminary data.</text>
</comment>
<sequence length="584" mass="66030">MDTDGSKECEGSVYHVEITRLRTQFESQQQRLDRLEQRMLLAELDAEDSMLKKKKSKAERNYLNIPLMPSPDADLREQSYGTPSPSPASGYAPMYTFGDVQMPRSVTTSPTAPHPFTPTREASMESLSYTGSSIQLASIDDFKANIHATVLFLPERQTMVMVSKALRTVAISAPQLNWKIPKSRILSDRNIRLTEHGVDGESCVNLDTQDVEWHEHFQPAGHGSAFATTNPALSDITLPDDKNDSSKYSVHTGCLTTYNCLIEKLIEEELHGSRALQGTDVILLKTICPQVLFAMDKGIVHAILRDDRAQHFVCDADVKIVLECLWRSQTPETGSKQSSVQPAIYIQYLVGNIIVTLRRSEKGYRKYRTTKGPNSNKQRMEHLRTFCNAFEKHTLDHAEDASSHPLREVGYSKRCHYRLQQHRCHTSSNWLMNLIEAICEEAFNSRFHLAQFVVARLFAPAQASVAEILVTRLAEGYITSGVGMSFWNAGQNNASALDFSAGDNLQFGYETELEQREKQLEKQQQAEKEHQANVFLGDFLEHVLEEQGRYHQAVSELRETSRIVEYLRITLEQMVVDEEPGQGT</sequence>
<dbReference type="AlphaFoldDB" id="A0A9P4PHZ5"/>
<accession>A0A9P4PHZ5</accession>
<dbReference type="Proteomes" id="UP000799764">
    <property type="component" value="Unassembled WGS sequence"/>
</dbReference>
<name>A0A9P4PHZ5_9PLEO</name>
<organism evidence="2 3">
    <name type="scientific">Karstenula rhodostoma CBS 690.94</name>
    <dbReference type="NCBI Taxonomy" id="1392251"/>
    <lineage>
        <taxon>Eukaryota</taxon>
        <taxon>Fungi</taxon>
        <taxon>Dikarya</taxon>
        <taxon>Ascomycota</taxon>
        <taxon>Pezizomycotina</taxon>
        <taxon>Dothideomycetes</taxon>
        <taxon>Pleosporomycetidae</taxon>
        <taxon>Pleosporales</taxon>
        <taxon>Massarineae</taxon>
        <taxon>Didymosphaeriaceae</taxon>
        <taxon>Karstenula</taxon>
    </lineage>
</organism>
<reference evidence="2" key="1">
    <citation type="journal article" date="2020" name="Stud. Mycol.">
        <title>101 Dothideomycetes genomes: a test case for predicting lifestyles and emergence of pathogens.</title>
        <authorList>
            <person name="Haridas S."/>
            <person name="Albert R."/>
            <person name="Binder M."/>
            <person name="Bloem J."/>
            <person name="Labutti K."/>
            <person name="Salamov A."/>
            <person name="Andreopoulos B."/>
            <person name="Baker S."/>
            <person name="Barry K."/>
            <person name="Bills G."/>
            <person name="Bluhm B."/>
            <person name="Cannon C."/>
            <person name="Castanera R."/>
            <person name="Culley D."/>
            <person name="Daum C."/>
            <person name="Ezra D."/>
            <person name="Gonzalez J."/>
            <person name="Henrissat B."/>
            <person name="Kuo A."/>
            <person name="Liang C."/>
            <person name="Lipzen A."/>
            <person name="Lutzoni F."/>
            <person name="Magnuson J."/>
            <person name="Mondo S."/>
            <person name="Nolan M."/>
            <person name="Ohm R."/>
            <person name="Pangilinan J."/>
            <person name="Park H.-J."/>
            <person name="Ramirez L."/>
            <person name="Alfaro M."/>
            <person name="Sun H."/>
            <person name="Tritt A."/>
            <person name="Yoshinaga Y."/>
            <person name="Zwiers L.-H."/>
            <person name="Turgeon B."/>
            <person name="Goodwin S."/>
            <person name="Spatafora J."/>
            <person name="Crous P."/>
            <person name="Grigoriev I."/>
        </authorList>
    </citation>
    <scope>NUCLEOTIDE SEQUENCE</scope>
    <source>
        <strain evidence="2">CBS 690.94</strain>
    </source>
</reference>
<feature type="coiled-coil region" evidence="1">
    <location>
        <begin position="18"/>
        <end position="61"/>
    </location>
</feature>
<dbReference type="EMBL" id="MU001501">
    <property type="protein sequence ID" value="KAF2444390.1"/>
    <property type="molecule type" value="Genomic_DNA"/>
</dbReference>
<dbReference type="OrthoDB" id="5427517at2759"/>
<gene>
    <name evidence="2" type="ORF">P171DRAFT_521728</name>
</gene>